<protein>
    <submittedName>
        <fullName evidence="1">Uncharacterized protein</fullName>
    </submittedName>
</protein>
<reference evidence="1 2" key="1">
    <citation type="submission" date="2017-07" db="EMBL/GenBank/DDBJ databases">
        <title>Phylogenetic study on the rhizospheric bacterium Ochrobactrum sp. A44.</title>
        <authorList>
            <person name="Krzyzanowska D.M."/>
            <person name="Ossowicki A."/>
            <person name="Rajewska M."/>
            <person name="Maciag T."/>
            <person name="Kaczynski Z."/>
            <person name="Czerwicka M."/>
            <person name="Jafra S."/>
        </authorList>
    </citation>
    <scope>NUCLEOTIDE SEQUENCE [LARGE SCALE GENOMIC DNA]</scope>
    <source>
        <strain evidence="1 2">CCUG 30717</strain>
    </source>
</reference>
<gene>
    <name evidence="1" type="ORF">CEV34_1358</name>
</gene>
<name>A0A256GM48_9HYPH</name>
<keyword evidence="2" id="KW-1185">Reference proteome</keyword>
<dbReference type="Proteomes" id="UP000216188">
    <property type="component" value="Unassembled WGS sequence"/>
</dbReference>
<evidence type="ECO:0000313" key="1">
    <source>
        <dbReference type="EMBL" id="OYR28182.1"/>
    </source>
</evidence>
<accession>A0A256GM48</accession>
<comment type="caution">
    <text evidence="1">The sequence shown here is derived from an EMBL/GenBank/DDBJ whole genome shotgun (WGS) entry which is preliminary data.</text>
</comment>
<proteinExistence type="predicted"/>
<dbReference type="AlphaFoldDB" id="A0A256GM48"/>
<evidence type="ECO:0000313" key="2">
    <source>
        <dbReference type="Proteomes" id="UP000216188"/>
    </source>
</evidence>
<sequence length="54" mass="6267">MFRSDWIRSAFRAFVLTRILSENRFTLFGMRSIWRKSPQIASTGALLAQARSDC</sequence>
<dbReference type="EMBL" id="NNRM01000016">
    <property type="protein sequence ID" value="OYR28182.1"/>
    <property type="molecule type" value="Genomic_DNA"/>
</dbReference>
<organism evidence="1 2">
    <name type="scientific">Brucella pseudogrignonensis</name>
    <dbReference type="NCBI Taxonomy" id="419475"/>
    <lineage>
        <taxon>Bacteria</taxon>
        <taxon>Pseudomonadati</taxon>
        <taxon>Pseudomonadota</taxon>
        <taxon>Alphaproteobacteria</taxon>
        <taxon>Hyphomicrobiales</taxon>
        <taxon>Brucellaceae</taxon>
        <taxon>Brucella/Ochrobactrum group</taxon>
        <taxon>Brucella</taxon>
    </lineage>
</organism>